<proteinExistence type="predicted"/>
<accession>A0A0L6W5D7</accession>
<evidence type="ECO:0000313" key="3">
    <source>
        <dbReference type="Proteomes" id="UP000037175"/>
    </source>
</evidence>
<dbReference type="EMBL" id="LGTE01000004">
    <property type="protein sequence ID" value="KNZ70309.1"/>
    <property type="molecule type" value="Genomic_DNA"/>
</dbReference>
<keyword evidence="1" id="KW-0812">Transmembrane</keyword>
<organism evidence="2 3">
    <name type="scientific">Thermincola ferriacetica</name>
    <dbReference type="NCBI Taxonomy" id="281456"/>
    <lineage>
        <taxon>Bacteria</taxon>
        <taxon>Bacillati</taxon>
        <taxon>Bacillota</taxon>
        <taxon>Clostridia</taxon>
        <taxon>Eubacteriales</taxon>
        <taxon>Thermincolaceae</taxon>
        <taxon>Thermincola</taxon>
    </lineage>
</organism>
<dbReference type="RefSeq" id="WP_052217022.1">
    <property type="nucleotide sequence ID" value="NZ_LGTE01000004.1"/>
</dbReference>
<feature type="transmembrane region" description="Helical" evidence="1">
    <location>
        <begin position="82"/>
        <end position="101"/>
    </location>
</feature>
<feature type="transmembrane region" description="Helical" evidence="1">
    <location>
        <begin position="44"/>
        <end position="70"/>
    </location>
</feature>
<name>A0A0L6W5D7_9FIRM</name>
<feature type="transmembrane region" description="Helical" evidence="1">
    <location>
        <begin position="12"/>
        <end position="32"/>
    </location>
</feature>
<protein>
    <submittedName>
        <fullName evidence="2">Uncharacterized protein</fullName>
    </submittedName>
</protein>
<dbReference type="Proteomes" id="UP000037175">
    <property type="component" value="Unassembled WGS sequence"/>
</dbReference>
<keyword evidence="1" id="KW-1133">Transmembrane helix</keyword>
<keyword evidence="3" id="KW-1185">Reference proteome</keyword>
<keyword evidence="1" id="KW-0472">Membrane</keyword>
<dbReference type="AlphaFoldDB" id="A0A0L6W5D7"/>
<reference evidence="3" key="1">
    <citation type="submission" date="2015-07" db="EMBL/GenBank/DDBJ databases">
        <title>Complete Genome of Thermincola ferriacetica strain Z-0001T.</title>
        <authorList>
            <person name="Lusk B."/>
            <person name="Badalamenti J.P."/>
            <person name="Parameswaran P."/>
            <person name="Bond D.R."/>
            <person name="Torres C.I."/>
        </authorList>
    </citation>
    <scope>NUCLEOTIDE SEQUENCE [LARGE SCALE GENOMIC DNA]</scope>
    <source>
        <strain evidence="3">Z-0001</strain>
    </source>
</reference>
<gene>
    <name evidence="2" type="ORF">Tfer_0869</name>
</gene>
<evidence type="ECO:0000256" key="1">
    <source>
        <dbReference type="SAM" id="Phobius"/>
    </source>
</evidence>
<evidence type="ECO:0000313" key="2">
    <source>
        <dbReference type="EMBL" id="KNZ70309.1"/>
    </source>
</evidence>
<sequence length="103" mass="11509">MKKAFEWLFEPSNSFMFVFSVLMIGISVFLVITPHSAEPEMLGLFKKIIGCIAVVGTMVLILLVLSLMSYCGYGYRQKITNIKVVLTSVITTAICYAIISIKY</sequence>
<comment type="caution">
    <text evidence="2">The sequence shown here is derived from an EMBL/GenBank/DDBJ whole genome shotgun (WGS) entry which is preliminary data.</text>
</comment>